<organism evidence="5 6">
    <name type="scientific">Kitasatospora saccharophila</name>
    <dbReference type="NCBI Taxonomy" id="407973"/>
    <lineage>
        <taxon>Bacteria</taxon>
        <taxon>Bacillati</taxon>
        <taxon>Actinomycetota</taxon>
        <taxon>Actinomycetes</taxon>
        <taxon>Kitasatosporales</taxon>
        <taxon>Streptomycetaceae</taxon>
        <taxon>Kitasatospora</taxon>
    </lineage>
</organism>
<dbReference type="EMBL" id="BAAANS010000009">
    <property type="protein sequence ID" value="GAA2092053.1"/>
    <property type="molecule type" value="Genomic_DNA"/>
</dbReference>
<evidence type="ECO:0000256" key="2">
    <source>
        <dbReference type="ARBA" id="ARBA00023125"/>
    </source>
</evidence>
<protein>
    <submittedName>
        <fullName evidence="5">DnaB-like helicase N-terminal domain-containing protein</fullName>
    </submittedName>
</protein>
<evidence type="ECO:0000259" key="4">
    <source>
        <dbReference type="Pfam" id="PF00772"/>
    </source>
</evidence>
<dbReference type="RefSeq" id="WP_380272443.1">
    <property type="nucleotide sequence ID" value="NZ_JBHTGA010000001.1"/>
</dbReference>
<evidence type="ECO:0000313" key="6">
    <source>
        <dbReference type="Proteomes" id="UP001500897"/>
    </source>
</evidence>
<dbReference type="InterPro" id="IPR036185">
    <property type="entry name" value="DNA_heli_DnaB-like_N_sf"/>
</dbReference>
<feature type="domain" description="DNA helicase DnaB-like N-terminal" evidence="4">
    <location>
        <begin position="182"/>
        <end position="251"/>
    </location>
</feature>
<dbReference type="Gene3D" id="1.10.860.10">
    <property type="entry name" value="DNAb Helicase, Chain A"/>
    <property type="match status" value="2"/>
</dbReference>
<feature type="domain" description="DNA helicase DnaB-like N-terminal" evidence="4">
    <location>
        <begin position="4"/>
        <end position="54"/>
    </location>
</feature>
<keyword evidence="2" id="KW-0238">DNA-binding</keyword>
<keyword evidence="6" id="KW-1185">Reference proteome</keyword>
<dbReference type="SUPFAM" id="SSF48024">
    <property type="entry name" value="N-terminal domain of DnaB helicase"/>
    <property type="match status" value="2"/>
</dbReference>
<dbReference type="InterPro" id="IPR016136">
    <property type="entry name" value="DNA_helicase_N/primase_C"/>
</dbReference>
<name>A0ABP5I750_9ACTN</name>
<dbReference type="PANTHER" id="PTHR30153:SF2">
    <property type="entry name" value="REPLICATIVE DNA HELICASE"/>
    <property type="match status" value="1"/>
</dbReference>
<dbReference type="Pfam" id="PF00772">
    <property type="entry name" value="DnaB"/>
    <property type="match status" value="2"/>
</dbReference>
<reference evidence="6" key="1">
    <citation type="journal article" date="2019" name="Int. J. Syst. Evol. Microbiol.">
        <title>The Global Catalogue of Microorganisms (GCM) 10K type strain sequencing project: providing services to taxonomists for standard genome sequencing and annotation.</title>
        <authorList>
            <consortium name="The Broad Institute Genomics Platform"/>
            <consortium name="The Broad Institute Genome Sequencing Center for Infectious Disease"/>
            <person name="Wu L."/>
            <person name="Ma J."/>
        </authorList>
    </citation>
    <scope>NUCLEOTIDE SEQUENCE [LARGE SCALE GENOMIC DNA]</scope>
    <source>
        <strain evidence="6">JCM 14559</strain>
    </source>
</reference>
<dbReference type="Proteomes" id="UP001500897">
    <property type="component" value="Unassembled WGS sequence"/>
</dbReference>
<comment type="caution">
    <text evidence="5">The sequence shown here is derived from an EMBL/GenBank/DDBJ whole genome shotgun (WGS) entry which is preliminary data.</text>
</comment>
<gene>
    <name evidence="5" type="ORF">GCM10009759_17330</name>
</gene>
<sequence>MTPQMEAEQAVLGALLLAPHQLASVSGWLEPGNFYRPAHAALYEVLLAQQQAGHRALAGEDAEARRAWALEAMASAATLCPSFTSSYGHTLISACPASEHAAVYGRMVLESAVRRAVHEHAHRLLAAARADGAEPEAVLRLTADLRATIGRLADAWDSLDARPLPAPGEWPLELSEDAASKTLHQEEALLASLSAAPAELADVASWLHPGDLLDPGHREVYRALAGLAHRGEPIDPLTVLWEVQHRGALTDGTLTAERVRTLTRAGYQGEPGYWAERVLRAALLRTTASRAGAVRLLAQDASVPAARLLGSALHTLRGAETVQGRWLAVTGHGADGPSARGDPAVVRRGAARARTTTPPPAPVSAAAPSPSQRAAPPRAPVRSTH</sequence>
<proteinExistence type="predicted"/>
<dbReference type="InterPro" id="IPR007693">
    <property type="entry name" value="DNA_helicase_DnaB-like_N"/>
</dbReference>
<feature type="region of interest" description="Disordered" evidence="3">
    <location>
        <begin position="332"/>
        <end position="385"/>
    </location>
</feature>
<evidence type="ECO:0000256" key="3">
    <source>
        <dbReference type="SAM" id="MobiDB-lite"/>
    </source>
</evidence>
<feature type="compositionally biased region" description="Low complexity" evidence="3">
    <location>
        <begin position="343"/>
        <end position="356"/>
    </location>
</feature>
<evidence type="ECO:0000256" key="1">
    <source>
        <dbReference type="ARBA" id="ARBA00022705"/>
    </source>
</evidence>
<dbReference type="PANTHER" id="PTHR30153">
    <property type="entry name" value="REPLICATIVE DNA HELICASE DNAB"/>
    <property type="match status" value="1"/>
</dbReference>
<evidence type="ECO:0000313" key="5">
    <source>
        <dbReference type="EMBL" id="GAA2092053.1"/>
    </source>
</evidence>
<keyword evidence="1" id="KW-0235">DNA replication</keyword>
<feature type="compositionally biased region" description="Low complexity" evidence="3">
    <location>
        <begin position="363"/>
        <end position="385"/>
    </location>
</feature>
<accession>A0ABP5I750</accession>